<feature type="transmembrane region" description="Helical" evidence="8">
    <location>
        <begin position="134"/>
        <end position="152"/>
    </location>
</feature>
<evidence type="ECO:0000313" key="10">
    <source>
        <dbReference type="Proteomes" id="UP000543642"/>
    </source>
</evidence>
<feature type="transmembrane region" description="Helical" evidence="8">
    <location>
        <begin position="82"/>
        <end position="102"/>
    </location>
</feature>
<feature type="transmembrane region" description="Helical" evidence="8">
    <location>
        <begin position="158"/>
        <end position="178"/>
    </location>
</feature>
<feature type="binding site" evidence="7">
    <location>
        <position position="193"/>
    </location>
    <ligand>
        <name>Zn(2+)</name>
        <dbReference type="ChEBI" id="CHEBI:29105"/>
    </ligand>
</feature>
<evidence type="ECO:0000256" key="3">
    <source>
        <dbReference type="ARBA" id="ARBA00022475"/>
    </source>
</evidence>
<keyword evidence="10" id="KW-1185">Reference proteome</keyword>
<dbReference type="NCBIfam" id="TIGR01065">
    <property type="entry name" value="hlyIII"/>
    <property type="match status" value="1"/>
</dbReference>
<keyword evidence="6 8" id="KW-0472">Membrane</keyword>
<comment type="subcellular location">
    <subcellularLocation>
        <location evidence="1">Cell membrane</location>
        <topology evidence="1">Multi-pass membrane protein</topology>
    </subcellularLocation>
</comment>
<evidence type="ECO:0000256" key="5">
    <source>
        <dbReference type="ARBA" id="ARBA00022989"/>
    </source>
</evidence>
<dbReference type="InterPro" id="IPR004254">
    <property type="entry name" value="AdipoR/HlyIII-related"/>
</dbReference>
<evidence type="ECO:0000256" key="2">
    <source>
        <dbReference type="ARBA" id="ARBA00008488"/>
    </source>
</evidence>
<keyword evidence="3" id="KW-1003">Cell membrane</keyword>
<reference evidence="9 10" key="1">
    <citation type="submission" date="2020-08" db="EMBL/GenBank/DDBJ databases">
        <title>Genomic Encyclopedia of Type Strains, Phase IV (KMG-IV): sequencing the most valuable type-strain genomes for metagenomic binning, comparative biology and taxonomic classification.</title>
        <authorList>
            <person name="Goeker M."/>
        </authorList>
    </citation>
    <scope>NUCLEOTIDE SEQUENCE [LARGE SCALE GENOMIC DNA]</scope>
    <source>
        <strain evidence="9 10">DSM 106146</strain>
    </source>
</reference>
<dbReference type="Pfam" id="PF03006">
    <property type="entry name" value="HlyIII"/>
    <property type="match status" value="1"/>
</dbReference>
<dbReference type="PANTHER" id="PTHR20855:SF3">
    <property type="entry name" value="LD03007P"/>
    <property type="match status" value="1"/>
</dbReference>
<dbReference type="PANTHER" id="PTHR20855">
    <property type="entry name" value="ADIPOR/PROGESTIN RECEPTOR-RELATED"/>
    <property type="match status" value="1"/>
</dbReference>
<sequence>MKFFPKDPGSAITHFIGWLMALLAAFPLILKAASAPDPVHIISLTIFIVSMIALYGASTIYHSLDINKKVNQRLKKLDHMMIFVLIAGTYTPVCVIAIRGTLGFGMLALIWGIAVLGIIFKAIWVNCPKWVSSVLYIGMGWTCLLAFTTILHSLPRSAFLWLLAGGIIYTVGGIIYALKLPIFNGRHKYFGSHEIFHLFVMGGSFCHFIVMYMLAAMPIH</sequence>
<evidence type="ECO:0000256" key="6">
    <source>
        <dbReference type="ARBA" id="ARBA00023136"/>
    </source>
</evidence>
<evidence type="ECO:0000256" key="1">
    <source>
        <dbReference type="ARBA" id="ARBA00004651"/>
    </source>
</evidence>
<organism evidence="9 10">
    <name type="scientific">Catenibacillus scindens</name>
    <dbReference type="NCBI Taxonomy" id="673271"/>
    <lineage>
        <taxon>Bacteria</taxon>
        <taxon>Bacillati</taxon>
        <taxon>Bacillota</taxon>
        <taxon>Clostridia</taxon>
        <taxon>Lachnospirales</taxon>
        <taxon>Lachnospiraceae</taxon>
        <taxon>Catenibacillus</taxon>
    </lineage>
</organism>
<feature type="transmembrane region" description="Helical" evidence="8">
    <location>
        <begin position="198"/>
        <end position="219"/>
    </location>
</feature>
<dbReference type="GO" id="GO:0005886">
    <property type="term" value="C:plasma membrane"/>
    <property type="evidence" value="ECO:0007669"/>
    <property type="project" value="UniProtKB-SubCell"/>
</dbReference>
<dbReference type="AlphaFoldDB" id="A0A7W8H8L3"/>
<dbReference type="GO" id="GO:0140911">
    <property type="term" value="F:pore-forming activity"/>
    <property type="evidence" value="ECO:0007669"/>
    <property type="project" value="InterPro"/>
</dbReference>
<proteinExistence type="inferred from homology"/>
<keyword evidence="5 8" id="KW-1133">Transmembrane helix</keyword>
<keyword evidence="7" id="KW-0479">Metal-binding</keyword>
<dbReference type="RefSeq" id="WP_183770589.1">
    <property type="nucleotide sequence ID" value="NZ_JACHFW010000001.1"/>
</dbReference>
<feature type="transmembrane region" description="Helical" evidence="8">
    <location>
        <begin position="39"/>
        <end position="61"/>
    </location>
</feature>
<comment type="caution">
    <text evidence="9">The sequence shown here is derived from an EMBL/GenBank/DDBJ whole genome shotgun (WGS) entry which is preliminary data.</text>
</comment>
<keyword evidence="4 8" id="KW-0812">Transmembrane</keyword>
<evidence type="ECO:0000256" key="4">
    <source>
        <dbReference type="ARBA" id="ARBA00022692"/>
    </source>
</evidence>
<dbReference type="Proteomes" id="UP000543642">
    <property type="component" value="Unassembled WGS sequence"/>
</dbReference>
<evidence type="ECO:0000256" key="7">
    <source>
        <dbReference type="PIRSR" id="PIRSR604254-1"/>
    </source>
</evidence>
<dbReference type="EMBL" id="JACHFW010000001">
    <property type="protein sequence ID" value="MBB5263165.1"/>
    <property type="molecule type" value="Genomic_DNA"/>
</dbReference>
<accession>A0A7W8H8L3</accession>
<feature type="binding site" evidence="7">
    <location>
        <position position="62"/>
    </location>
    <ligand>
        <name>Zn(2+)</name>
        <dbReference type="ChEBI" id="CHEBI:29105"/>
    </ligand>
</feature>
<feature type="binding site" evidence="7">
    <location>
        <position position="197"/>
    </location>
    <ligand>
        <name>Zn(2+)</name>
        <dbReference type="ChEBI" id="CHEBI:29105"/>
    </ligand>
</feature>
<dbReference type="InterPro" id="IPR005744">
    <property type="entry name" value="Hy-lIII"/>
</dbReference>
<feature type="transmembrane region" description="Helical" evidence="8">
    <location>
        <begin position="12"/>
        <end position="33"/>
    </location>
</feature>
<gene>
    <name evidence="9" type="ORF">HNP82_000259</name>
</gene>
<evidence type="ECO:0000256" key="8">
    <source>
        <dbReference type="SAM" id="Phobius"/>
    </source>
</evidence>
<feature type="transmembrane region" description="Helical" evidence="8">
    <location>
        <begin position="108"/>
        <end position="127"/>
    </location>
</feature>
<keyword evidence="7" id="KW-0862">Zinc</keyword>
<comment type="similarity">
    <text evidence="2">Belongs to the UPF0073 (Hly-III) family.</text>
</comment>
<evidence type="ECO:0000313" key="9">
    <source>
        <dbReference type="EMBL" id="MBB5263165.1"/>
    </source>
</evidence>
<dbReference type="GO" id="GO:0046872">
    <property type="term" value="F:metal ion binding"/>
    <property type="evidence" value="ECO:0007669"/>
    <property type="project" value="UniProtKB-KW"/>
</dbReference>
<name>A0A7W8H8L3_9FIRM</name>
<protein>
    <submittedName>
        <fullName evidence="9">Hemolysin III</fullName>
    </submittedName>
</protein>